<evidence type="ECO:0000259" key="3">
    <source>
        <dbReference type="Pfam" id="PF24883"/>
    </source>
</evidence>
<dbReference type="SUPFAM" id="SSF52540">
    <property type="entry name" value="P-loop containing nucleoside triphosphate hydrolases"/>
    <property type="match status" value="1"/>
</dbReference>
<feature type="domain" description="Nephrocystin 3-like N-terminal" evidence="3">
    <location>
        <begin position="254"/>
        <end position="414"/>
    </location>
</feature>
<evidence type="ECO:0000256" key="1">
    <source>
        <dbReference type="ARBA" id="ARBA00022737"/>
    </source>
</evidence>
<dbReference type="InterPro" id="IPR027417">
    <property type="entry name" value="P-loop_NTPase"/>
</dbReference>
<dbReference type="RefSeq" id="XP_056545941.1">
    <property type="nucleotide sequence ID" value="XM_056682335.1"/>
</dbReference>
<feature type="domain" description="DUF7708" evidence="2">
    <location>
        <begin position="81"/>
        <end position="212"/>
    </location>
</feature>
<name>A0A9W9LRT9_9EURO</name>
<dbReference type="InterPro" id="IPR056884">
    <property type="entry name" value="NPHP3-like_N"/>
</dbReference>
<dbReference type="Pfam" id="PF24883">
    <property type="entry name" value="NPHP3_N"/>
    <property type="match status" value="1"/>
</dbReference>
<dbReference type="InterPro" id="IPR056125">
    <property type="entry name" value="DUF7708"/>
</dbReference>
<dbReference type="OrthoDB" id="194358at2759"/>
<keyword evidence="5" id="KW-1185">Reference proteome</keyword>
<protein>
    <recommendedName>
        <fullName evidence="6">NACHT domain-containing protein</fullName>
    </recommendedName>
</protein>
<sequence>MNSRSSIWFGTRSYAASRLPAQPASTDPWEQALALYVNGLGPSKRQQFQAPATVDECLQTVVLNGGRRRAFTRILEFLRPLIDPLRRFEGAIDVVVQVSAGIASPIWGPLRVAITHLATLEQLVVILDKIAQSTQRYENLKTLFADHEGVRDAMGRLYCELLRLCACISTYETSRIRYIMNPFGKEFATVGTAIDQRAIEIDRAAQAAHFQESKAARDRLLAETREQNIRRLQCWLAPARVEDDLQRLSGYRDGSCAWILQADEFRQWYGPSSDEHGAADISSLGGPLNTALQVIGRPGSGKSMMAAYLIRYLSQCGTTLYFLFNKQDSERHSMLHASRTILAQLIHVHPELTENILLAYKNSGRVVADSLVEVMSMLGQVFSQLPRQPGSPSYYIVFDGIDECKDWSSSQYHFRTSLPPEAPVKIVLLGRVSPTFSSPDPVSPHPLAITMQPSKAVEHIRAYAEARIQEMTHLANTDLGTQAVRKTVEQADGLWLYARLLLDEMERAPSREVVQACLDSLPNGLEELYNHILWTSEAKMTRPEKEFARYLFLCADISNYMPDFLAQAMDSIQRGMLDLVFRFVNGGNMPFDAPGLAEKLGAPLIEVLRPTPLTYELRFVHLSVYQYLADPSRYAKAGDLPELVQTRQARDLYRGAMAVWYFTDCPDSMLHLEALRSNDSSLLATEWPDSYFPMTYCLWDALKARHNYLLCLSEPLFQEAEKMLDVLTHFLSTDRCLRWFETATIINYAGNFQQLQENILSALDVARREKGTGGGLRALYNFNRARFNFLQHWKAIVQITTPWEIRPELSRGSWGDETEMLPGFFEHGLGEGMLQIAREWSAKLEIAHKMPRGGRAGSPMAQALCPKCSAVMTQRDLEKHRIVGCRRNRRMW</sequence>
<organism evidence="4 5">
    <name type="scientific">Penicillium canariense</name>
    <dbReference type="NCBI Taxonomy" id="189055"/>
    <lineage>
        <taxon>Eukaryota</taxon>
        <taxon>Fungi</taxon>
        <taxon>Dikarya</taxon>
        <taxon>Ascomycota</taxon>
        <taxon>Pezizomycotina</taxon>
        <taxon>Eurotiomycetes</taxon>
        <taxon>Eurotiomycetidae</taxon>
        <taxon>Eurotiales</taxon>
        <taxon>Aspergillaceae</taxon>
        <taxon>Penicillium</taxon>
    </lineage>
</organism>
<evidence type="ECO:0000313" key="4">
    <source>
        <dbReference type="EMBL" id="KAJ5174333.1"/>
    </source>
</evidence>
<evidence type="ECO:0000313" key="5">
    <source>
        <dbReference type="Proteomes" id="UP001149163"/>
    </source>
</evidence>
<evidence type="ECO:0008006" key="6">
    <source>
        <dbReference type="Google" id="ProtNLM"/>
    </source>
</evidence>
<reference evidence="4" key="2">
    <citation type="journal article" date="2023" name="IMA Fungus">
        <title>Comparative genomic study of the Penicillium genus elucidates a diverse pangenome and 15 lateral gene transfer events.</title>
        <authorList>
            <person name="Petersen C."/>
            <person name="Sorensen T."/>
            <person name="Nielsen M.R."/>
            <person name="Sondergaard T.E."/>
            <person name="Sorensen J.L."/>
            <person name="Fitzpatrick D.A."/>
            <person name="Frisvad J.C."/>
            <person name="Nielsen K.L."/>
        </authorList>
    </citation>
    <scope>NUCLEOTIDE SEQUENCE</scope>
    <source>
        <strain evidence="4">IBT 26290</strain>
    </source>
</reference>
<proteinExistence type="predicted"/>
<keyword evidence="1" id="KW-0677">Repeat</keyword>
<evidence type="ECO:0000259" key="2">
    <source>
        <dbReference type="Pfam" id="PF24809"/>
    </source>
</evidence>
<dbReference type="Proteomes" id="UP001149163">
    <property type="component" value="Unassembled WGS sequence"/>
</dbReference>
<dbReference type="AlphaFoldDB" id="A0A9W9LRT9"/>
<dbReference type="GeneID" id="81421511"/>
<comment type="caution">
    <text evidence="4">The sequence shown here is derived from an EMBL/GenBank/DDBJ whole genome shotgun (WGS) entry which is preliminary data.</text>
</comment>
<reference evidence="4" key="1">
    <citation type="submission" date="2022-11" db="EMBL/GenBank/DDBJ databases">
        <authorList>
            <person name="Petersen C."/>
        </authorList>
    </citation>
    <scope>NUCLEOTIDE SEQUENCE</scope>
    <source>
        <strain evidence="4">IBT 26290</strain>
    </source>
</reference>
<gene>
    <name evidence="4" type="ORF">N7482_000210</name>
</gene>
<dbReference type="Pfam" id="PF24809">
    <property type="entry name" value="DUF7708"/>
    <property type="match status" value="1"/>
</dbReference>
<dbReference type="PANTHER" id="PTHR10039:SF14">
    <property type="entry name" value="NACHT DOMAIN-CONTAINING PROTEIN"/>
    <property type="match status" value="1"/>
</dbReference>
<dbReference type="Gene3D" id="3.40.50.300">
    <property type="entry name" value="P-loop containing nucleotide triphosphate hydrolases"/>
    <property type="match status" value="1"/>
</dbReference>
<accession>A0A9W9LRT9</accession>
<dbReference type="EMBL" id="JAPQKN010000001">
    <property type="protein sequence ID" value="KAJ5174333.1"/>
    <property type="molecule type" value="Genomic_DNA"/>
</dbReference>
<dbReference type="PANTHER" id="PTHR10039">
    <property type="entry name" value="AMELOGENIN"/>
    <property type="match status" value="1"/>
</dbReference>